<evidence type="ECO:0000313" key="1">
    <source>
        <dbReference type="EMBL" id="RDB57743.1"/>
    </source>
</evidence>
<comment type="caution">
    <text evidence="1">The sequence shown here is derived from an EMBL/GenBank/DDBJ whole genome shotgun (WGS) entry which is preliminary data.</text>
</comment>
<protein>
    <submittedName>
        <fullName evidence="1">Uncharacterized protein</fullName>
    </submittedName>
</protein>
<organism evidence="1 2">
    <name type="scientific">Slackia isoflavoniconvertens</name>
    <dbReference type="NCBI Taxonomy" id="572010"/>
    <lineage>
        <taxon>Bacteria</taxon>
        <taxon>Bacillati</taxon>
        <taxon>Actinomycetota</taxon>
        <taxon>Coriobacteriia</taxon>
        <taxon>Eggerthellales</taxon>
        <taxon>Eggerthellaceae</taxon>
        <taxon>Slackia</taxon>
    </lineage>
</organism>
<evidence type="ECO:0000313" key="2">
    <source>
        <dbReference type="Proteomes" id="UP000253975"/>
    </source>
</evidence>
<dbReference type="Proteomes" id="UP000253975">
    <property type="component" value="Unassembled WGS sequence"/>
</dbReference>
<dbReference type="EMBL" id="PPTO01000011">
    <property type="protein sequence ID" value="RDB57743.1"/>
    <property type="molecule type" value="Genomic_DNA"/>
</dbReference>
<accession>A0A369LDN1</accession>
<name>A0A369LDN1_9ACTN</name>
<reference evidence="1 2" key="1">
    <citation type="journal article" date="2018" name="Elife">
        <title>Discovery and characterization of a prevalent human gut bacterial enzyme sufficient for the inactivation of a family of plant toxins.</title>
        <authorList>
            <person name="Koppel N."/>
            <person name="Bisanz J.E."/>
            <person name="Pandelia M.E."/>
            <person name="Turnbaugh P.J."/>
            <person name="Balskus E.P."/>
        </authorList>
    </citation>
    <scope>NUCLEOTIDE SEQUENCE [LARGE SCALE GENOMIC DNA]</scope>
    <source>
        <strain evidence="1 2">OB21 GAM31</strain>
    </source>
</reference>
<dbReference type="AlphaFoldDB" id="A0A369LDN1"/>
<proteinExistence type="predicted"/>
<gene>
    <name evidence="1" type="ORF">C1881_07095</name>
</gene>
<sequence length="78" mass="8698">MAATFRTGKFLDRLYSAFRIAPRNASRLDLSGCFSRVCIYCVSQKNATKCAAYCASSVQPFLRLRKTPGHTFSKARLA</sequence>